<keyword evidence="1" id="KW-1133">Transmembrane helix</keyword>
<accession>A0ABV6BLK0</accession>
<name>A0ABV6BLK0_9FLAO</name>
<protein>
    <recommendedName>
        <fullName evidence="4">RDD domain-containing protein</fullName>
    </recommendedName>
</protein>
<dbReference type="Proteomes" id="UP001589734">
    <property type="component" value="Unassembled WGS sequence"/>
</dbReference>
<evidence type="ECO:0000313" key="2">
    <source>
        <dbReference type="EMBL" id="MFC0076305.1"/>
    </source>
</evidence>
<dbReference type="EMBL" id="JBHLYW010000005">
    <property type="protein sequence ID" value="MFC0076305.1"/>
    <property type="molecule type" value="Genomic_DNA"/>
</dbReference>
<feature type="transmembrane region" description="Helical" evidence="1">
    <location>
        <begin position="72"/>
        <end position="92"/>
    </location>
</feature>
<sequence length="148" mass="17638">MEKFEIDIKWASYFLITNIVTTIFIIALICLIDFYSLRYLPDILAPVFIMQLFYFTIKAIRENDENGLSKGFRKFFVFFRLLTFYLMLAPFLSGGNNGSFWCFSLLFPYRKRDVSELSKEIDFIEEEGMSSSDLLAIFKKRKPVRRYY</sequence>
<reference evidence="2 3" key="1">
    <citation type="submission" date="2024-09" db="EMBL/GenBank/DDBJ databases">
        <authorList>
            <person name="Sun Q."/>
            <person name="Mori K."/>
        </authorList>
    </citation>
    <scope>NUCLEOTIDE SEQUENCE [LARGE SCALE GENOMIC DNA]</scope>
    <source>
        <strain evidence="2 3">CGMCC 1.12926</strain>
    </source>
</reference>
<feature type="transmembrane region" description="Helical" evidence="1">
    <location>
        <begin position="43"/>
        <end position="60"/>
    </location>
</feature>
<keyword evidence="3" id="KW-1185">Reference proteome</keyword>
<feature type="transmembrane region" description="Helical" evidence="1">
    <location>
        <begin position="12"/>
        <end position="37"/>
    </location>
</feature>
<gene>
    <name evidence="2" type="ORF">ACFFLS_04600</name>
</gene>
<keyword evidence="1" id="KW-0472">Membrane</keyword>
<evidence type="ECO:0000256" key="1">
    <source>
        <dbReference type="SAM" id="Phobius"/>
    </source>
</evidence>
<comment type="caution">
    <text evidence="2">The sequence shown here is derived from an EMBL/GenBank/DDBJ whole genome shotgun (WGS) entry which is preliminary data.</text>
</comment>
<evidence type="ECO:0000313" key="3">
    <source>
        <dbReference type="Proteomes" id="UP001589734"/>
    </source>
</evidence>
<dbReference type="RefSeq" id="WP_379684025.1">
    <property type="nucleotide sequence ID" value="NZ_JBHLYW010000005.1"/>
</dbReference>
<organism evidence="2 3">
    <name type="scientific">Flavobacterium procerum</name>
    <dbReference type="NCBI Taxonomy" id="1455569"/>
    <lineage>
        <taxon>Bacteria</taxon>
        <taxon>Pseudomonadati</taxon>
        <taxon>Bacteroidota</taxon>
        <taxon>Flavobacteriia</taxon>
        <taxon>Flavobacteriales</taxon>
        <taxon>Flavobacteriaceae</taxon>
        <taxon>Flavobacterium</taxon>
    </lineage>
</organism>
<evidence type="ECO:0008006" key="4">
    <source>
        <dbReference type="Google" id="ProtNLM"/>
    </source>
</evidence>
<proteinExistence type="predicted"/>
<keyword evidence="1" id="KW-0812">Transmembrane</keyword>